<keyword evidence="9" id="KW-1185">Reference proteome</keyword>
<dbReference type="PROSITE" id="PS51409">
    <property type="entry name" value="ARGINASE_2"/>
    <property type="match status" value="1"/>
</dbReference>
<feature type="binding site" evidence="5">
    <location>
        <position position="245"/>
    </location>
    <ligand>
        <name>Mn(2+)</name>
        <dbReference type="ChEBI" id="CHEBI:29035"/>
        <label>1</label>
    </ligand>
</feature>
<evidence type="ECO:0000256" key="7">
    <source>
        <dbReference type="PROSITE-ProRule" id="PRU00742"/>
    </source>
</evidence>
<evidence type="ECO:0000313" key="9">
    <source>
        <dbReference type="Proteomes" id="UP000248882"/>
    </source>
</evidence>
<feature type="binding site" evidence="5">
    <location>
        <position position="157"/>
    </location>
    <ligand>
        <name>Mn(2+)</name>
        <dbReference type="ChEBI" id="CHEBI:29035"/>
        <label>2</label>
    </ligand>
</feature>
<feature type="binding site" evidence="5">
    <location>
        <position position="155"/>
    </location>
    <ligand>
        <name>Mn(2+)</name>
        <dbReference type="ChEBI" id="CHEBI:29035"/>
        <label>2</label>
    </ligand>
</feature>
<dbReference type="RefSeq" id="WP_111321091.1">
    <property type="nucleotide sequence ID" value="NZ_QKZT01000015.1"/>
</dbReference>
<evidence type="ECO:0000256" key="6">
    <source>
        <dbReference type="NCBIfam" id="TIGR01227"/>
    </source>
</evidence>
<dbReference type="PRINTS" id="PR00116">
    <property type="entry name" value="ARGINASE"/>
</dbReference>
<feature type="binding site" evidence="5">
    <location>
        <position position="159"/>
    </location>
    <ligand>
        <name>Mn(2+)</name>
        <dbReference type="ChEBI" id="CHEBI:29035"/>
        <label>1</label>
    </ligand>
</feature>
<comment type="catalytic activity">
    <reaction evidence="5">
        <text>N-formimidoyl-L-glutamate + H2O = formamide + L-glutamate</text>
        <dbReference type="Rhea" id="RHEA:22492"/>
        <dbReference type="ChEBI" id="CHEBI:15377"/>
        <dbReference type="ChEBI" id="CHEBI:16397"/>
        <dbReference type="ChEBI" id="CHEBI:29985"/>
        <dbReference type="ChEBI" id="CHEBI:58928"/>
        <dbReference type="EC" id="3.5.3.8"/>
    </reaction>
</comment>
<evidence type="ECO:0000256" key="5">
    <source>
        <dbReference type="HAMAP-Rule" id="MF_00737"/>
    </source>
</evidence>
<comment type="cofactor">
    <cofactor evidence="5">
        <name>Mn(2+)</name>
        <dbReference type="ChEBI" id="CHEBI:29035"/>
    </cofactor>
    <text evidence="5">Binds 2 manganese ions per subunit.</text>
</comment>
<dbReference type="EC" id="3.5.3.8" evidence="5 6"/>
<keyword evidence="1 5" id="KW-0479">Metal-binding</keyword>
<gene>
    <name evidence="5" type="primary">hutG</name>
    <name evidence="8" type="ORF">LV85_03139</name>
</gene>
<evidence type="ECO:0000256" key="3">
    <source>
        <dbReference type="ARBA" id="ARBA00022808"/>
    </source>
</evidence>
<evidence type="ECO:0000256" key="1">
    <source>
        <dbReference type="ARBA" id="ARBA00022723"/>
    </source>
</evidence>
<comment type="function">
    <text evidence="5">Catalyzes the conversion of N-formimidoyl-L-glutamate to L-glutamate and formamide.</text>
</comment>
<dbReference type="Gene3D" id="3.40.800.10">
    <property type="entry name" value="Ureohydrolase domain"/>
    <property type="match status" value="1"/>
</dbReference>
<dbReference type="SUPFAM" id="SSF52768">
    <property type="entry name" value="Arginase/deacetylase"/>
    <property type="match status" value="1"/>
</dbReference>
<dbReference type="GO" id="GO:0030145">
    <property type="term" value="F:manganese ion binding"/>
    <property type="evidence" value="ECO:0007669"/>
    <property type="project" value="UniProtKB-UniRule"/>
</dbReference>
<comment type="similarity">
    <text evidence="5 7">Belongs to the arginase family.</text>
</comment>
<dbReference type="InterPro" id="IPR005923">
    <property type="entry name" value="HutG"/>
</dbReference>
<evidence type="ECO:0000313" key="8">
    <source>
        <dbReference type="EMBL" id="PZX49350.1"/>
    </source>
</evidence>
<dbReference type="InterPro" id="IPR006035">
    <property type="entry name" value="Ureohydrolase"/>
</dbReference>
<dbReference type="PANTHER" id="PTHR11358">
    <property type="entry name" value="ARGINASE/AGMATINASE"/>
    <property type="match status" value="1"/>
</dbReference>
<dbReference type="EMBL" id="QKZT01000015">
    <property type="protein sequence ID" value="PZX49350.1"/>
    <property type="molecule type" value="Genomic_DNA"/>
</dbReference>
<comment type="pathway">
    <text evidence="5">Amino-acid degradation; L-histidine degradation into L-glutamate; L-glutamate from N-formimidoyl-L-glutamate (hydrolase route): step 1/1.</text>
</comment>
<sequence length="318" mass="35602">MLHQNPNPSLWSGRKSETIEYWHQATISIKNLKLDDSLDIPKVGILGYAGEEGVKRNQGRLGTAEAPNAIRKNLGTLAFHLPEKSRIFDYGDVYTENSDMESSHDLISETVFNLLDTNHFPILLGGGHDLALAHGRGIFKYLAAKNQKLGIINMDAHFDLRPTLDGKGHSGSPFFQLAEENKDSFQYLCLGVQRSVNPKSLFETAEKVGAKWMVMEDFRMNNWEVIQEKILWFLDSVDKIYLSVDMDGFSSAFAPGVSAPSPMGFRPEFAFKVFELLASSKKLISMDVVELNPAFDHDQATARLAARCAEYVARKVLK</sequence>
<dbReference type="GO" id="GO:0019557">
    <property type="term" value="P:L-histidine catabolic process to glutamate and formate"/>
    <property type="evidence" value="ECO:0007669"/>
    <property type="project" value="UniProtKB-UniPathway"/>
</dbReference>
<dbReference type="GO" id="GO:0008783">
    <property type="term" value="F:agmatinase activity"/>
    <property type="evidence" value="ECO:0007669"/>
    <property type="project" value="TreeGrafter"/>
</dbReference>
<dbReference type="UniPathway" id="UPA00379">
    <property type="reaction ID" value="UER00552"/>
</dbReference>
<dbReference type="OrthoDB" id="9788689at2"/>
<feature type="binding site" evidence="5">
    <location>
        <position position="247"/>
    </location>
    <ligand>
        <name>Mn(2+)</name>
        <dbReference type="ChEBI" id="CHEBI:29035"/>
        <label>2</label>
    </ligand>
</feature>
<dbReference type="NCBIfam" id="TIGR01227">
    <property type="entry name" value="hutG"/>
    <property type="match status" value="1"/>
</dbReference>
<dbReference type="InterPro" id="IPR023696">
    <property type="entry name" value="Ureohydrolase_dom_sf"/>
</dbReference>
<dbReference type="GO" id="GO:0019556">
    <property type="term" value="P:L-histidine catabolic process to glutamate and formamide"/>
    <property type="evidence" value="ECO:0007669"/>
    <property type="project" value="UniProtKB-UniRule"/>
</dbReference>
<dbReference type="Proteomes" id="UP000248882">
    <property type="component" value="Unassembled WGS sequence"/>
</dbReference>
<proteinExistence type="inferred from homology"/>
<protein>
    <recommendedName>
        <fullName evidence="5 6">Formimidoylglutamase</fullName>
        <ecNumber evidence="5 6">3.5.3.8</ecNumber>
    </recommendedName>
    <alternativeName>
        <fullName evidence="5">Formiminoglutamase</fullName>
    </alternativeName>
    <alternativeName>
        <fullName evidence="5">Formiminoglutamate hydrolase</fullName>
    </alternativeName>
</protein>
<reference evidence="8 9" key="1">
    <citation type="submission" date="2018-06" db="EMBL/GenBank/DDBJ databases">
        <title>Genomic Encyclopedia of Archaeal and Bacterial Type Strains, Phase II (KMG-II): from individual species to whole genera.</title>
        <authorList>
            <person name="Goeker M."/>
        </authorList>
    </citation>
    <scope>NUCLEOTIDE SEQUENCE [LARGE SCALE GENOMIC DNA]</scope>
    <source>
        <strain evidence="8 9">DSM 19830</strain>
    </source>
</reference>
<keyword evidence="4 5" id="KW-0464">Manganese</keyword>
<feature type="binding site" evidence="5">
    <location>
        <position position="155"/>
    </location>
    <ligand>
        <name>Mn(2+)</name>
        <dbReference type="ChEBI" id="CHEBI:29035"/>
        <label>1</label>
    </ligand>
</feature>
<feature type="binding site" evidence="5">
    <location>
        <position position="128"/>
    </location>
    <ligand>
        <name>Mn(2+)</name>
        <dbReference type="ChEBI" id="CHEBI:29035"/>
        <label>1</label>
    </ligand>
</feature>
<accession>A0A2W7QTE5</accession>
<feature type="binding site" evidence="5">
    <location>
        <position position="245"/>
    </location>
    <ligand>
        <name>Mn(2+)</name>
        <dbReference type="ChEBI" id="CHEBI:29035"/>
        <label>2</label>
    </ligand>
</feature>
<dbReference type="CDD" id="cd09988">
    <property type="entry name" value="Formimidoylglutamase"/>
    <property type="match status" value="1"/>
</dbReference>
<dbReference type="GO" id="GO:0050415">
    <property type="term" value="F:formimidoylglutamase activity"/>
    <property type="evidence" value="ECO:0007669"/>
    <property type="project" value="UniProtKB-UniRule"/>
</dbReference>
<name>A0A2W7QTE5_9BACT</name>
<evidence type="ECO:0000256" key="2">
    <source>
        <dbReference type="ARBA" id="ARBA00022801"/>
    </source>
</evidence>
<dbReference type="HAMAP" id="MF_00737">
    <property type="entry name" value="Formimidoylglutam"/>
    <property type="match status" value="1"/>
</dbReference>
<keyword evidence="3 5" id="KW-0369">Histidine metabolism</keyword>
<keyword evidence="2 5" id="KW-0378">Hydrolase</keyword>
<dbReference type="AlphaFoldDB" id="A0A2W7QTE5"/>
<organism evidence="8 9">
    <name type="scientific">Algoriphagus chordae</name>
    <dbReference type="NCBI Taxonomy" id="237019"/>
    <lineage>
        <taxon>Bacteria</taxon>
        <taxon>Pseudomonadati</taxon>
        <taxon>Bacteroidota</taxon>
        <taxon>Cytophagia</taxon>
        <taxon>Cytophagales</taxon>
        <taxon>Cyclobacteriaceae</taxon>
        <taxon>Algoriphagus</taxon>
    </lineage>
</organism>
<dbReference type="PANTHER" id="PTHR11358:SF35">
    <property type="entry name" value="FORMIMIDOYLGLUTAMASE"/>
    <property type="match status" value="1"/>
</dbReference>
<dbReference type="Pfam" id="PF00491">
    <property type="entry name" value="Arginase"/>
    <property type="match status" value="1"/>
</dbReference>
<comment type="caution">
    <text evidence="8">The sequence shown here is derived from an EMBL/GenBank/DDBJ whole genome shotgun (WGS) entry which is preliminary data.</text>
</comment>
<evidence type="ECO:0000256" key="4">
    <source>
        <dbReference type="ARBA" id="ARBA00023211"/>
    </source>
</evidence>
<dbReference type="GO" id="GO:0033389">
    <property type="term" value="P:putrescine biosynthetic process from arginine, via agmatine"/>
    <property type="evidence" value="ECO:0007669"/>
    <property type="project" value="TreeGrafter"/>
</dbReference>